<keyword evidence="4" id="KW-0067">ATP-binding</keyword>
<dbReference type="InterPro" id="IPR017871">
    <property type="entry name" value="ABC_transporter-like_CS"/>
</dbReference>
<comment type="similarity">
    <text evidence="1">Belongs to the ABC transporter superfamily.</text>
</comment>
<protein>
    <submittedName>
        <fullName evidence="6">ABC-type multidrug transport system, ATPase component</fullName>
    </submittedName>
</protein>
<dbReference type="AlphaFoldDB" id="R9T8Z2"/>
<dbReference type="PROSITE" id="PS50893">
    <property type="entry name" value="ABC_TRANSPORTER_2"/>
    <property type="match status" value="1"/>
</dbReference>
<reference evidence="6 7" key="1">
    <citation type="journal article" date="2013" name="Genome Announc.">
        <title>Genome sequence of 'Candidatus Methanomassiliicoccus intestinalis' Issoire-Mx1, a third thermoplasmatales-related methanogenic archaeon from human feces.</title>
        <authorList>
            <person name="Borrel G."/>
            <person name="Harris H.M."/>
            <person name="Parisot N."/>
            <person name="Gaci N."/>
            <person name="Tottey W."/>
            <person name="Mihajlovski A."/>
            <person name="Deane J."/>
            <person name="Gribaldo S."/>
            <person name="Bardot O."/>
            <person name="Peyretaillade E."/>
            <person name="Peyret P."/>
            <person name="O'Toole P.W."/>
            <person name="Brugere J.F."/>
        </authorList>
    </citation>
    <scope>NUCLEOTIDE SEQUENCE [LARGE SCALE GENOMIC DNA]</scope>
    <source>
        <strain evidence="6 7">Issoire-Mx1</strain>
    </source>
</reference>
<dbReference type="InterPro" id="IPR027417">
    <property type="entry name" value="P-loop_NTPase"/>
</dbReference>
<gene>
    <name evidence="6" type="ORF">MMINT_18710</name>
</gene>
<dbReference type="Proteomes" id="UP000014070">
    <property type="component" value="Chromosome"/>
</dbReference>
<name>R9T8Z2_METII</name>
<dbReference type="InterPro" id="IPR003593">
    <property type="entry name" value="AAA+_ATPase"/>
</dbReference>
<dbReference type="HOGENOM" id="CLU_000604_1_2_2"/>
<feature type="domain" description="ABC transporter" evidence="5">
    <location>
        <begin position="5"/>
        <end position="235"/>
    </location>
</feature>
<evidence type="ECO:0000313" key="7">
    <source>
        <dbReference type="Proteomes" id="UP000014070"/>
    </source>
</evidence>
<sequence>MSEVAYIKNLTAGYKGFKAIDNITFKVEEGEFVGIVGPNGSGKTTTLKILSGLMLPSNGTVTLNGIDVTQNPSDALNCVGCVIGTPELYHNATPSDILNYVGRIFNIQKSKLDSKVDEVLEKVSMTEWKDKKTRTFSKGMKQRIVIAQALMNDPKMLILDEPTSGLDPIGMNDISLLLKDLNSAGTAILLSSHVLHSVSMLCDRVLILDHGKIVKEGAPSRLLSKNGIKNLLVRTVDIPSEDDLLKVKALPNVTSALKTSDGIQISLNGSITDQQLLLAALIKMDIPVYGMESLDSLEDVFIEATRGD</sequence>
<evidence type="ECO:0000313" key="6">
    <source>
        <dbReference type="EMBL" id="AGN27145.1"/>
    </source>
</evidence>
<evidence type="ECO:0000259" key="5">
    <source>
        <dbReference type="PROSITE" id="PS50893"/>
    </source>
</evidence>
<evidence type="ECO:0000256" key="4">
    <source>
        <dbReference type="ARBA" id="ARBA00022840"/>
    </source>
</evidence>
<keyword evidence="2" id="KW-0813">Transport</keyword>
<dbReference type="CDD" id="cd03230">
    <property type="entry name" value="ABC_DR_subfamily_A"/>
    <property type="match status" value="1"/>
</dbReference>
<dbReference type="GO" id="GO:0016887">
    <property type="term" value="F:ATP hydrolysis activity"/>
    <property type="evidence" value="ECO:0007669"/>
    <property type="project" value="InterPro"/>
</dbReference>
<organism evidence="6 7">
    <name type="scientific">Methanomassiliicoccus intestinalis (strain Issoire-Mx1)</name>
    <dbReference type="NCBI Taxonomy" id="1295009"/>
    <lineage>
        <taxon>Archaea</taxon>
        <taxon>Methanobacteriati</taxon>
        <taxon>Thermoplasmatota</taxon>
        <taxon>Thermoplasmata</taxon>
        <taxon>Methanomassiliicoccales</taxon>
        <taxon>Methanomassiliicoccaceae</taxon>
        <taxon>Methanomassiliicoccus</taxon>
    </lineage>
</organism>
<dbReference type="OrthoDB" id="87732at2157"/>
<proteinExistence type="inferred from homology"/>
<evidence type="ECO:0000256" key="2">
    <source>
        <dbReference type="ARBA" id="ARBA00022448"/>
    </source>
</evidence>
<dbReference type="GeneID" id="41324216"/>
<dbReference type="PANTHER" id="PTHR43335">
    <property type="entry name" value="ABC TRANSPORTER, ATP-BINDING PROTEIN"/>
    <property type="match status" value="1"/>
</dbReference>
<dbReference type="KEGG" id="mer:MMINT_18710"/>
<dbReference type="Pfam" id="PF00005">
    <property type="entry name" value="ABC_tran"/>
    <property type="match status" value="1"/>
</dbReference>
<dbReference type="RefSeq" id="WP_020449670.1">
    <property type="nucleotide sequence ID" value="NC_021353.1"/>
</dbReference>
<keyword evidence="7" id="KW-1185">Reference proteome</keyword>
<dbReference type="SMART" id="SM00382">
    <property type="entry name" value="AAA"/>
    <property type="match status" value="1"/>
</dbReference>
<dbReference type="InterPro" id="IPR003439">
    <property type="entry name" value="ABC_transporter-like_ATP-bd"/>
</dbReference>
<dbReference type="Gene3D" id="3.40.50.300">
    <property type="entry name" value="P-loop containing nucleotide triphosphate hydrolases"/>
    <property type="match status" value="1"/>
</dbReference>
<dbReference type="STRING" id="1295009.MMINT_18710"/>
<dbReference type="EMBL" id="CP005934">
    <property type="protein sequence ID" value="AGN27145.1"/>
    <property type="molecule type" value="Genomic_DNA"/>
</dbReference>
<dbReference type="PROSITE" id="PS00211">
    <property type="entry name" value="ABC_TRANSPORTER_1"/>
    <property type="match status" value="1"/>
</dbReference>
<accession>R9T8Z2</accession>
<dbReference type="InParanoid" id="R9T8Z2"/>
<dbReference type="GO" id="GO:0005524">
    <property type="term" value="F:ATP binding"/>
    <property type="evidence" value="ECO:0007669"/>
    <property type="project" value="UniProtKB-KW"/>
</dbReference>
<evidence type="ECO:0000256" key="3">
    <source>
        <dbReference type="ARBA" id="ARBA00022741"/>
    </source>
</evidence>
<keyword evidence="3" id="KW-0547">Nucleotide-binding</keyword>
<evidence type="ECO:0000256" key="1">
    <source>
        <dbReference type="ARBA" id="ARBA00005417"/>
    </source>
</evidence>
<dbReference type="SUPFAM" id="SSF52540">
    <property type="entry name" value="P-loop containing nucleoside triphosphate hydrolases"/>
    <property type="match status" value="1"/>
</dbReference>